<evidence type="ECO:0000256" key="1">
    <source>
        <dbReference type="ARBA" id="ARBA00022723"/>
    </source>
</evidence>
<dbReference type="CDD" id="cd16449">
    <property type="entry name" value="RING-HC"/>
    <property type="match status" value="1"/>
</dbReference>
<dbReference type="GO" id="GO:0046486">
    <property type="term" value="P:glycerolipid metabolic process"/>
    <property type="evidence" value="ECO:0007669"/>
    <property type="project" value="UniProtKB-ARBA"/>
</dbReference>
<dbReference type="GO" id="GO:0016020">
    <property type="term" value="C:membrane"/>
    <property type="evidence" value="ECO:0007669"/>
    <property type="project" value="TreeGrafter"/>
</dbReference>
<dbReference type="GO" id="GO:0019369">
    <property type="term" value="P:arachidonate metabolic process"/>
    <property type="evidence" value="ECO:0007669"/>
    <property type="project" value="TreeGrafter"/>
</dbReference>
<dbReference type="SUPFAM" id="SSF52540">
    <property type="entry name" value="P-loop containing nucleoside triphosphate hydrolases"/>
    <property type="match status" value="1"/>
</dbReference>
<dbReference type="PANTHER" id="PTHR24185">
    <property type="entry name" value="CALCIUM-INDEPENDENT PHOSPHOLIPASE A2-GAMMA"/>
    <property type="match status" value="1"/>
</dbReference>
<dbReference type="GO" id="GO:0047499">
    <property type="term" value="F:calcium-independent phospholipase A2 activity"/>
    <property type="evidence" value="ECO:0007669"/>
    <property type="project" value="TreeGrafter"/>
</dbReference>
<keyword evidence="2 7" id="KW-0863">Zinc-finger</keyword>
<evidence type="ECO:0000259" key="10">
    <source>
        <dbReference type="PROSITE" id="PS50089"/>
    </source>
</evidence>
<evidence type="ECO:0000256" key="2">
    <source>
        <dbReference type="ARBA" id="ARBA00022771"/>
    </source>
</evidence>
<evidence type="ECO:0000256" key="9">
    <source>
        <dbReference type="SAM" id="MobiDB-lite"/>
    </source>
</evidence>
<dbReference type="CDD" id="cd07199">
    <property type="entry name" value="Pat17_PNPLA8_PNPLA9_like"/>
    <property type="match status" value="1"/>
</dbReference>
<evidence type="ECO:0008006" key="14">
    <source>
        <dbReference type="Google" id="ProtNLM"/>
    </source>
</evidence>
<dbReference type="EMBL" id="ML996124">
    <property type="protein sequence ID" value="KAF2736521.1"/>
    <property type="molecule type" value="Genomic_DNA"/>
</dbReference>
<sequence>MVERSAKMSSSLFRKPSEKSITARQLVHPTHIPVSRASSSTVAESAVQESRAKSFVALPRSNIVPQLPLQETIACFKTCEACDLSEPVNGPIWNCSYCDMNICDSCWGRQGPHRPGRTGPDGLPHEKGDPDIVARLKSILTPPKDVVEQQSLHIDDEDTTWFGIGRDNGGLPIFQDYGRYANIIADSTAGTHKLRYPQLVSFIGQTGAGKSTLVKMLIDQQERRSQSFHERNTFASPVVGSMSHENVPTSGDVHLYADPHKHLSEFPLLYADCEGLEGGEGDPMSLRRGQLRQNIQKRHRLAKVSRGTQRDIKWADSPEKSKRQYAVTELYPRLLYTFSDVVVFVLRNSKTFESSVLSKLINWASASMEKSLNQPTLPHAIIALNATDMEVHQNEWETDYATDTLMAAIAEAIHQDLTYRHLAEYWISRGKQIRTTKDLLECYYSSITVVRIPVKGRYMKIDEQISKLHNVLCTKSSESFKAKRRSRMLSNAEELNVYLQCAFDHFSRDLDTPFNFMDIAFRMNPIPQDFGGNILKLAVATKSSNRFADPGHVLTPELDWEVFSLTDYSRNMFRELSLMVASCILLDCVRQNLKGPAEEILEKAYMDFCDTALEDFCAMFWPCGFSGKGGRCVNAQIFHQKGHQNEKGKIIGTGPYQSDFTWEVFADDWLRHLQSHLADFQAKVHTQLSRNASLTELLVTTDLHHANINVFYQRLGGAQKFVSHSVCLCCLRELPEHPLPCGHVLCTPCIKGYGRPSESITSSYSMASCPLHEEDSTFPSPSEVIFKPTLAGVRVLSLDGGGIRGIVLLEVLRNIEEELGKCIPIQDFFDLIVGTSTGGILALGLGIKNWSVDHTMTLFLKLVDKAFTPKLGGRMIGKRKYRTRPLEDALMDCFKDEPIFGGSHEDSANYARKVAVTAAYETGEQAVIFTNYNRAEDDQISYRLERPDDPVSEIKLWEAARATSAAPTFFRPFVNLRTKEGYLDGAVFHNNPVRIANYESKLIWPEVEEYPPDILLSIGTGHNGSDTDGSVETLRLDRRRLHTRAVLSKEKPEDRQRSSTWRPFPEVNSWINVVLRRLDNILDSESIWRDFKKDVTGTSSHVQSRRYIRMNPHLRFRTPKMDDKSQVQKLHDEVKSRLQTPSMRAKITSIAFRLVASSFYFAKFGPLREVDDQFIVHGTILCRFARGSQSLRNLGDYLKKHQFQSFQPFFNLQESTRRAQVQRIPISPKVISEMTEFGFFDIGPISIPISSRTITVSIDMHLSNGKNNQQSYAGFPISGFPRSLDDVESLNKSLSAVPLEPENLRIAQRRQSVRHRRTVHSGLSHDRVSSISSLDPTASPIHPQDVNDWTERRAKAKRAQPKPLSLAGGSLELEQIETGDRVDSPWDEDDTALTKALQRSEQKSFENVGHVEQNVGEEEGDNVQWSDMFVLRHPIRE</sequence>
<evidence type="ECO:0000259" key="11">
    <source>
        <dbReference type="PROSITE" id="PS51635"/>
    </source>
</evidence>
<evidence type="ECO:0000256" key="4">
    <source>
        <dbReference type="ARBA" id="ARBA00022833"/>
    </source>
</evidence>
<gene>
    <name evidence="12" type="ORF">EJ04DRAFT_462876</name>
</gene>
<feature type="region of interest" description="Disordered" evidence="9">
    <location>
        <begin position="1"/>
        <end position="21"/>
    </location>
</feature>
<dbReference type="PROSITE" id="PS50089">
    <property type="entry name" value="ZF_RING_2"/>
    <property type="match status" value="1"/>
</dbReference>
<name>A0A9P4R4W1_9PLEO</name>
<reference evidence="12" key="1">
    <citation type="journal article" date="2020" name="Stud. Mycol.">
        <title>101 Dothideomycetes genomes: a test case for predicting lifestyles and emergence of pathogens.</title>
        <authorList>
            <person name="Haridas S."/>
            <person name="Albert R."/>
            <person name="Binder M."/>
            <person name="Bloem J."/>
            <person name="Labutti K."/>
            <person name="Salamov A."/>
            <person name="Andreopoulos B."/>
            <person name="Baker S."/>
            <person name="Barry K."/>
            <person name="Bills G."/>
            <person name="Bluhm B."/>
            <person name="Cannon C."/>
            <person name="Castanera R."/>
            <person name="Culley D."/>
            <person name="Daum C."/>
            <person name="Ezra D."/>
            <person name="Gonzalez J."/>
            <person name="Henrissat B."/>
            <person name="Kuo A."/>
            <person name="Liang C."/>
            <person name="Lipzen A."/>
            <person name="Lutzoni F."/>
            <person name="Magnuson J."/>
            <person name="Mondo S."/>
            <person name="Nolan M."/>
            <person name="Ohm R."/>
            <person name="Pangilinan J."/>
            <person name="Park H.-J."/>
            <person name="Ramirez L."/>
            <person name="Alfaro M."/>
            <person name="Sun H."/>
            <person name="Tritt A."/>
            <person name="Yoshinaga Y."/>
            <person name="Zwiers L.-H."/>
            <person name="Turgeon B."/>
            <person name="Goodwin S."/>
            <person name="Spatafora J."/>
            <person name="Crous P."/>
            <person name="Grigoriev I."/>
        </authorList>
    </citation>
    <scope>NUCLEOTIDE SEQUENCE</scope>
    <source>
        <strain evidence="12">CBS 125425</strain>
    </source>
</reference>
<keyword evidence="4" id="KW-0862">Zinc</keyword>
<keyword evidence="3 8" id="KW-0378">Hydrolase</keyword>
<feature type="region of interest" description="Disordered" evidence="9">
    <location>
        <begin position="1309"/>
        <end position="1345"/>
    </location>
</feature>
<evidence type="ECO:0000256" key="5">
    <source>
        <dbReference type="ARBA" id="ARBA00022963"/>
    </source>
</evidence>
<dbReference type="Gene3D" id="3.40.1090.10">
    <property type="entry name" value="Cytosolic phospholipase A2 catalytic domain"/>
    <property type="match status" value="1"/>
</dbReference>
<feature type="domain" description="PNPLA" evidence="11">
    <location>
        <begin position="796"/>
        <end position="997"/>
    </location>
</feature>
<comment type="caution">
    <text evidence="12">The sequence shown here is derived from an EMBL/GenBank/DDBJ whole genome shotgun (WGS) entry which is preliminary data.</text>
</comment>
<dbReference type="Proteomes" id="UP000799444">
    <property type="component" value="Unassembled WGS sequence"/>
</dbReference>
<dbReference type="GO" id="GO:0016042">
    <property type="term" value="P:lipid catabolic process"/>
    <property type="evidence" value="ECO:0007669"/>
    <property type="project" value="UniProtKB-UniRule"/>
</dbReference>
<organism evidence="12 13">
    <name type="scientific">Polyplosphaeria fusca</name>
    <dbReference type="NCBI Taxonomy" id="682080"/>
    <lineage>
        <taxon>Eukaryota</taxon>
        <taxon>Fungi</taxon>
        <taxon>Dikarya</taxon>
        <taxon>Ascomycota</taxon>
        <taxon>Pezizomycotina</taxon>
        <taxon>Dothideomycetes</taxon>
        <taxon>Pleosporomycetidae</taxon>
        <taxon>Pleosporales</taxon>
        <taxon>Tetraplosphaeriaceae</taxon>
        <taxon>Polyplosphaeria</taxon>
    </lineage>
</organism>
<dbReference type="GO" id="GO:0008270">
    <property type="term" value="F:zinc ion binding"/>
    <property type="evidence" value="ECO:0007669"/>
    <property type="project" value="UniProtKB-KW"/>
</dbReference>
<dbReference type="InterPro" id="IPR001841">
    <property type="entry name" value="Znf_RING"/>
</dbReference>
<dbReference type="PANTHER" id="PTHR24185:SF1">
    <property type="entry name" value="CALCIUM-INDEPENDENT PHOSPHOLIPASE A2-GAMMA"/>
    <property type="match status" value="1"/>
</dbReference>
<evidence type="ECO:0000256" key="7">
    <source>
        <dbReference type="PROSITE-ProRule" id="PRU00175"/>
    </source>
</evidence>
<accession>A0A9P4R4W1</accession>
<evidence type="ECO:0000256" key="6">
    <source>
        <dbReference type="ARBA" id="ARBA00023098"/>
    </source>
</evidence>
<feature type="short sequence motif" description="GXSXG" evidence="8">
    <location>
        <begin position="834"/>
        <end position="838"/>
    </location>
</feature>
<dbReference type="Pfam" id="PF01734">
    <property type="entry name" value="Patatin"/>
    <property type="match status" value="1"/>
</dbReference>
<feature type="domain" description="RING-type" evidence="10">
    <location>
        <begin position="727"/>
        <end position="773"/>
    </location>
</feature>
<dbReference type="PROSITE" id="PS51635">
    <property type="entry name" value="PNPLA"/>
    <property type="match status" value="1"/>
</dbReference>
<keyword evidence="5 8" id="KW-0442">Lipid degradation</keyword>
<keyword evidence="6 8" id="KW-0443">Lipid metabolism</keyword>
<dbReference type="InterPro" id="IPR017907">
    <property type="entry name" value="Znf_RING_CS"/>
</dbReference>
<keyword evidence="1" id="KW-0479">Metal-binding</keyword>
<protein>
    <recommendedName>
        <fullName evidence="14">FabD/lysophospholipase-like protein</fullName>
    </recommendedName>
</protein>
<dbReference type="InterPro" id="IPR016035">
    <property type="entry name" value="Acyl_Trfase/lysoPLipase"/>
</dbReference>
<dbReference type="PROSITE" id="PS00518">
    <property type="entry name" value="ZF_RING_1"/>
    <property type="match status" value="1"/>
</dbReference>
<feature type="short sequence motif" description="DGA/G" evidence="8">
    <location>
        <begin position="984"/>
        <end position="986"/>
    </location>
</feature>
<dbReference type="OrthoDB" id="194358at2759"/>
<feature type="active site" description="Nucleophile" evidence="8">
    <location>
        <position position="836"/>
    </location>
</feature>
<evidence type="ECO:0000313" key="13">
    <source>
        <dbReference type="Proteomes" id="UP000799444"/>
    </source>
</evidence>
<evidence type="ECO:0000313" key="12">
    <source>
        <dbReference type="EMBL" id="KAF2736521.1"/>
    </source>
</evidence>
<dbReference type="InterPro" id="IPR027417">
    <property type="entry name" value="P-loop_NTPase"/>
</dbReference>
<dbReference type="InterPro" id="IPR002641">
    <property type="entry name" value="PNPLA_dom"/>
</dbReference>
<proteinExistence type="predicted"/>
<feature type="compositionally biased region" description="Basic residues" evidence="9">
    <location>
        <begin position="1309"/>
        <end position="1319"/>
    </location>
</feature>
<feature type="short sequence motif" description="GXGXXG" evidence="8">
    <location>
        <begin position="800"/>
        <end position="805"/>
    </location>
</feature>
<evidence type="ECO:0000256" key="3">
    <source>
        <dbReference type="ARBA" id="ARBA00022801"/>
    </source>
</evidence>
<evidence type="ECO:0000256" key="8">
    <source>
        <dbReference type="PROSITE-ProRule" id="PRU01161"/>
    </source>
</evidence>
<feature type="active site" description="Proton acceptor" evidence="8">
    <location>
        <position position="984"/>
    </location>
</feature>
<dbReference type="SUPFAM" id="SSF52151">
    <property type="entry name" value="FabD/lysophospholipase-like"/>
    <property type="match status" value="1"/>
</dbReference>
<keyword evidence="13" id="KW-1185">Reference proteome</keyword>